<evidence type="ECO:0000313" key="3">
    <source>
        <dbReference type="Proteomes" id="UP000187074"/>
    </source>
</evidence>
<accession>A0A1R1AYG7</accession>
<proteinExistence type="predicted"/>
<reference evidence="2 3" key="1">
    <citation type="submission" date="2016-11" db="EMBL/GenBank/DDBJ databases">
        <title>Paenibacillus species isolates.</title>
        <authorList>
            <person name="Beno S.M."/>
        </authorList>
    </citation>
    <scope>NUCLEOTIDE SEQUENCE [LARGE SCALE GENOMIC DNA]</scope>
    <source>
        <strain evidence="2 3">FSL F4-0100</strain>
    </source>
</reference>
<dbReference type="EMBL" id="MRTF01000007">
    <property type="protein sequence ID" value="OME90932.1"/>
    <property type="molecule type" value="Genomic_DNA"/>
</dbReference>
<dbReference type="Proteomes" id="UP000187074">
    <property type="component" value="Unassembled WGS sequence"/>
</dbReference>
<evidence type="ECO:0000313" key="2">
    <source>
        <dbReference type="EMBL" id="OME90932.1"/>
    </source>
</evidence>
<gene>
    <name evidence="2" type="ORF">BK123_21560</name>
</gene>
<dbReference type="STRING" id="1401.BK123_21560"/>
<dbReference type="AlphaFoldDB" id="A0A1R1AYG7"/>
<protein>
    <submittedName>
        <fullName evidence="2">DUF4825 domain-containing protein</fullName>
    </submittedName>
</protein>
<name>A0A1R1AYG7_PAELA</name>
<sequence length="190" mass="21845">MSRKNWLIVALLLIGVVGMAALEGFIKPRANEQAIQYEAEQNDPLTHDIRNSLSFASPYMGNAGNLINLNASLPMRDIERTFQLYPEELTAELRFQARAGDLQEEKLKQLLVYNSTANFAMIDNLEKLIFAFEDEAFTIRRDEVQSWYGNQVTLASLRDAGTWEKEVQSRLDDMKYVGDYVEKLVERKFL</sequence>
<comment type="caution">
    <text evidence="2">The sequence shown here is derived from an EMBL/GenBank/DDBJ whole genome shotgun (WGS) entry which is preliminary data.</text>
</comment>
<dbReference type="OrthoDB" id="2437505at2"/>
<feature type="domain" description="DUF4825" evidence="1">
    <location>
        <begin position="56"/>
        <end position="135"/>
    </location>
</feature>
<organism evidence="2 3">
    <name type="scientific">Paenibacillus lautus</name>
    <name type="common">Bacillus lautus</name>
    <dbReference type="NCBI Taxonomy" id="1401"/>
    <lineage>
        <taxon>Bacteria</taxon>
        <taxon>Bacillati</taxon>
        <taxon>Bacillota</taxon>
        <taxon>Bacilli</taxon>
        <taxon>Bacillales</taxon>
        <taxon>Paenibacillaceae</taxon>
        <taxon>Paenibacillus</taxon>
    </lineage>
</organism>
<dbReference type="InterPro" id="IPR032250">
    <property type="entry name" value="DUF4825"/>
</dbReference>
<dbReference type="Pfam" id="PF16107">
    <property type="entry name" value="DUF4825"/>
    <property type="match status" value="1"/>
</dbReference>
<evidence type="ECO:0000259" key="1">
    <source>
        <dbReference type="Pfam" id="PF16107"/>
    </source>
</evidence>
<dbReference type="RefSeq" id="WP_076324423.1">
    <property type="nucleotide sequence ID" value="NZ_MRTF01000007.1"/>
</dbReference>